<proteinExistence type="predicted"/>
<organism evidence="1 2">
    <name type="scientific">Blyttiomyces helicus</name>
    <dbReference type="NCBI Taxonomy" id="388810"/>
    <lineage>
        <taxon>Eukaryota</taxon>
        <taxon>Fungi</taxon>
        <taxon>Fungi incertae sedis</taxon>
        <taxon>Chytridiomycota</taxon>
        <taxon>Chytridiomycota incertae sedis</taxon>
        <taxon>Chytridiomycetes</taxon>
        <taxon>Chytridiomycetes incertae sedis</taxon>
        <taxon>Blyttiomyces</taxon>
    </lineage>
</organism>
<evidence type="ECO:0000313" key="1">
    <source>
        <dbReference type="EMBL" id="RKO94423.1"/>
    </source>
</evidence>
<protein>
    <submittedName>
        <fullName evidence="1">Uncharacterized protein</fullName>
    </submittedName>
</protein>
<keyword evidence="2" id="KW-1185">Reference proteome</keyword>
<accession>A0A4P9WQH7</accession>
<sequence>MILSYSGGEVPVVGTVVVEDRAGAAAKWEDIEYFMAQGEVVDDGPCHDIVGSGGRARLVVQSVGSNYVGLILEHVNSIKLGVSDEPNCQKTCEMEGSLGNLRGVEEGVVVSGAEVCVAVKGVIKQGDGSGAVSGVRGAVATGAYQRCDKQDVRDRNC</sequence>
<dbReference type="Proteomes" id="UP000269721">
    <property type="component" value="Unassembled WGS sequence"/>
</dbReference>
<gene>
    <name evidence="1" type="ORF">BDK51DRAFT_29507</name>
</gene>
<dbReference type="AlphaFoldDB" id="A0A4P9WQH7"/>
<dbReference type="EMBL" id="KZ993901">
    <property type="protein sequence ID" value="RKO94423.1"/>
    <property type="molecule type" value="Genomic_DNA"/>
</dbReference>
<name>A0A4P9WQH7_9FUNG</name>
<reference evidence="2" key="1">
    <citation type="journal article" date="2018" name="Nat. Microbiol.">
        <title>Leveraging single-cell genomics to expand the fungal tree of life.</title>
        <authorList>
            <person name="Ahrendt S.R."/>
            <person name="Quandt C.A."/>
            <person name="Ciobanu D."/>
            <person name="Clum A."/>
            <person name="Salamov A."/>
            <person name="Andreopoulos B."/>
            <person name="Cheng J.F."/>
            <person name="Woyke T."/>
            <person name="Pelin A."/>
            <person name="Henrissat B."/>
            <person name="Reynolds N.K."/>
            <person name="Benny G.L."/>
            <person name="Smith M.E."/>
            <person name="James T.Y."/>
            <person name="Grigoriev I.V."/>
        </authorList>
    </citation>
    <scope>NUCLEOTIDE SEQUENCE [LARGE SCALE GENOMIC DNA]</scope>
</reference>
<evidence type="ECO:0000313" key="2">
    <source>
        <dbReference type="Proteomes" id="UP000269721"/>
    </source>
</evidence>